<keyword evidence="4 7" id="KW-1133">Transmembrane helix</keyword>
<reference evidence="8 9" key="1">
    <citation type="submission" date="2016-04" db="EMBL/GenBank/DDBJ databases">
        <title>ATOL: Assembling a taxonomically balanced genome-scale reconstruction of the evolutionary history of the Enterobacteriaceae.</title>
        <authorList>
            <person name="Plunkett G.III."/>
            <person name="Neeno-Eckwall E.C."/>
            <person name="Glasner J.D."/>
            <person name="Perna N.T."/>
        </authorList>
    </citation>
    <scope>NUCLEOTIDE SEQUENCE [LARGE SCALE GENOMIC DNA]</scope>
    <source>
        <strain evidence="8 9">ATCC 51603</strain>
    </source>
</reference>
<dbReference type="Pfam" id="PF01943">
    <property type="entry name" value="Polysacc_synt"/>
    <property type="match status" value="1"/>
</dbReference>
<evidence type="ECO:0000256" key="4">
    <source>
        <dbReference type="ARBA" id="ARBA00022989"/>
    </source>
</evidence>
<name>A0A1B7K1U5_9ENTR</name>
<evidence type="ECO:0000256" key="5">
    <source>
        <dbReference type="ARBA" id="ARBA00023136"/>
    </source>
</evidence>
<dbReference type="Proteomes" id="UP000078386">
    <property type="component" value="Unassembled WGS sequence"/>
</dbReference>
<dbReference type="PATRIC" id="fig|1354264.4.peg.1791"/>
<evidence type="ECO:0000256" key="2">
    <source>
        <dbReference type="ARBA" id="ARBA00022475"/>
    </source>
</evidence>
<feature type="transmembrane region" description="Helical" evidence="7">
    <location>
        <begin position="69"/>
        <end position="95"/>
    </location>
</feature>
<feature type="transmembrane region" description="Helical" evidence="7">
    <location>
        <begin position="345"/>
        <end position="366"/>
    </location>
</feature>
<keyword evidence="2" id="KW-1003">Cell membrane</keyword>
<keyword evidence="3 7" id="KW-0812">Transmembrane</keyword>
<comment type="subcellular location">
    <subcellularLocation>
        <location evidence="1">Cell membrane</location>
        <topology evidence="1">Multi-pass membrane protein</topology>
    </subcellularLocation>
</comment>
<sequence length="399" mass="44741">MLVQGAGYILPLLTFPYLVRVLGPESFGILGFSQAVIQYVILVTEYGFNWTATQQIAKNHENKIYVSSIFWSVIFAKLILFSVSTVILVIIFISTDSLQKYLPVIFAFVPMVLGNVLYPVWFFQGIEKMKLITVCTLTSRFCIIPLTFILVNTPDDVWIAAIIQSCVFIFSAVLSLFIIQRMEYIGCIQFNLLDIKNRLLDSWHVFISNSAINLYTTSTIVILGIIGNASSVGYFNAANTIRIAAQGLLNPIIQAVYPRVSALIDKDYESAIKIIKKTMLIVGGIALLGSLTLYYLSPWIIERFVGHGFTESISVLKWMSFMPFIILLSNILGIHVMLTHGFKKAFSRILMFGGGINLIIVFPLIYTLQENGAAISMLVTELVITILMFNFVKTKKVIF</sequence>
<dbReference type="PANTHER" id="PTHR30250">
    <property type="entry name" value="PST FAMILY PREDICTED COLANIC ACID TRANSPORTER"/>
    <property type="match status" value="1"/>
</dbReference>
<dbReference type="GO" id="GO:0005886">
    <property type="term" value="C:plasma membrane"/>
    <property type="evidence" value="ECO:0007669"/>
    <property type="project" value="UniProtKB-SubCell"/>
</dbReference>
<evidence type="ECO:0000256" key="6">
    <source>
        <dbReference type="ARBA" id="ARBA00049738"/>
    </source>
</evidence>
<dbReference type="EMBL" id="LXEU01000039">
    <property type="protein sequence ID" value="OAT54109.1"/>
    <property type="molecule type" value="Genomic_DNA"/>
</dbReference>
<feature type="transmembrane region" description="Helical" evidence="7">
    <location>
        <begin position="131"/>
        <end position="151"/>
    </location>
</feature>
<dbReference type="InterPro" id="IPR050833">
    <property type="entry name" value="Poly_Biosynth_Transport"/>
</dbReference>
<protein>
    <recommendedName>
        <fullName evidence="6">Putative O-antigen transporter</fullName>
    </recommendedName>
</protein>
<feature type="transmembrane region" description="Helical" evidence="7">
    <location>
        <begin position="280"/>
        <end position="301"/>
    </location>
</feature>
<evidence type="ECO:0000256" key="7">
    <source>
        <dbReference type="SAM" id="Phobius"/>
    </source>
</evidence>
<gene>
    <name evidence="8" type="ORF">M989_01721</name>
</gene>
<feature type="transmembrane region" description="Helical" evidence="7">
    <location>
        <begin position="101"/>
        <end position="124"/>
    </location>
</feature>
<evidence type="ECO:0000256" key="3">
    <source>
        <dbReference type="ARBA" id="ARBA00022692"/>
    </source>
</evidence>
<evidence type="ECO:0000313" key="9">
    <source>
        <dbReference type="Proteomes" id="UP000078386"/>
    </source>
</evidence>
<dbReference type="AlphaFoldDB" id="A0A1B7K1U5"/>
<dbReference type="CDD" id="cd13128">
    <property type="entry name" value="MATE_Wzx_like"/>
    <property type="match status" value="1"/>
</dbReference>
<proteinExistence type="predicted"/>
<evidence type="ECO:0000313" key="8">
    <source>
        <dbReference type="EMBL" id="OAT54109.1"/>
    </source>
</evidence>
<dbReference type="PANTHER" id="PTHR30250:SF11">
    <property type="entry name" value="O-ANTIGEN TRANSPORTER-RELATED"/>
    <property type="match status" value="1"/>
</dbReference>
<accession>A0A1B7K1U5</accession>
<keyword evidence="5 7" id="KW-0472">Membrane</keyword>
<keyword evidence="9" id="KW-1185">Reference proteome</keyword>
<organism evidence="8 9">
    <name type="scientific">Kluyvera georgiana ATCC 51603</name>
    <dbReference type="NCBI Taxonomy" id="1354264"/>
    <lineage>
        <taxon>Bacteria</taxon>
        <taxon>Pseudomonadati</taxon>
        <taxon>Pseudomonadota</taxon>
        <taxon>Gammaproteobacteria</taxon>
        <taxon>Enterobacterales</taxon>
        <taxon>Enterobacteriaceae</taxon>
        <taxon>Kluyvera</taxon>
    </lineage>
</organism>
<comment type="caution">
    <text evidence="8">The sequence shown here is derived from an EMBL/GenBank/DDBJ whole genome shotgun (WGS) entry which is preliminary data.</text>
</comment>
<feature type="transmembrane region" description="Helical" evidence="7">
    <location>
        <begin position="372"/>
        <end position="392"/>
    </location>
</feature>
<feature type="transmembrane region" description="Helical" evidence="7">
    <location>
        <begin position="157"/>
        <end position="179"/>
    </location>
</feature>
<feature type="transmembrane region" description="Helical" evidence="7">
    <location>
        <begin position="27"/>
        <end position="48"/>
    </location>
</feature>
<feature type="transmembrane region" description="Helical" evidence="7">
    <location>
        <begin position="321"/>
        <end position="338"/>
    </location>
</feature>
<dbReference type="InterPro" id="IPR002797">
    <property type="entry name" value="Polysacc_synth"/>
</dbReference>
<evidence type="ECO:0000256" key="1">
    <source>
        <dbReference type="ARBA" id="ARBA00004651"/>
    </source>
</evidence>